<evidence type="ECO:0000313" key="17">
    <source>
        <dbReference type="EnsemblPlants" id="AUR62014136-RA:cds"/>
    </source>
</evidence>
<evidence type="ECO:0000313" key="18">
    <source>
        <dbReference type="Proteomes" id="UP000596660"/>
    </source>
</evidence>
<keyword evidence="15" id="KW-0472">Membrane</keyword>
<evidence type="ECO:0000256" key="14">
    <source>
        <dbReference type="SAM" id="MobiDB-lite"/>
    </source>
</evidence>
<comment type="catalytic activity">
    <reaction evidence="12 13">
        <text>DNA(n) + a 2'-deoxyribonucleoside 5'-triphosphate = DNA(n+1) + diphosphate</text>
        <dbReference type="Rhea" id="RHEA:22508"/>
        <dbReference type="Rhea" id="RHEA-COMP:17339"/>
        <dbReference type="Rhea" id="RHEA-COMP:17340"/>
        <dbReference type="ChEBI" id="CHEBI:33019"/>
        <dbReference type="ChEBI" id="CHEBI:61560"/>
        <dbReference type="ChEBI" id="CHEBI:173112"/>
        <dbReference type="EC" id="2.7.7.49"/>
    </reaction>
</comment>
<dbReference type="Proteomes" id="UP000596660">
    <property type="component" value="Unplaced"/>
</dbReference>
<dbReference type="Pfam" id="PF21399">
    <property type="entry name" value="TERT_C"/>
    <property type="match status" value="1"/>
</dbReference>
<evidence type="ECO:0000259" key="16">
    <source>
        <dbReference type="PROSITE" id="PS50878"/>
    </source>
</evidence>
<accession>A0A803LJI9</accession>
<sequence>MGKKKKERVPNVLWRQFRDKAASLSKTIISIIPKFCNCNGKGKCIRCVFGNGDDEAAMSYLIRPDDPIDYRRLMTTCFVVVPQNAPPFSPLSSFTRHWSQLQIVEKTIQALFNKAIAPSNVLCHGYQKFKLNSTIVKVLTNWTWELALKRVGDSIMIHLLMHTLIFMSIKCNAHQQVAGPLVSQLVARLPMRIPLDDSGSSMHETDANSNITTVSIVQVKEKVFPVHSLVCVNGTTCSDKLHGLILWYVVVVVGYRVSGSATFAAPATSPEDPSHLTPAPPQFSTTLPQHHRHTPPPYPIHHTPAPPQFSTTLPQHHRTSSSCKSPDLGFVGLVVGFVGLVMGFVGFGGGFGGLRKWGWVLVVRGVAVFIGDWCCVGDCGGECYGAATMLRDWWAVVCWCFKGKGRGDEKGLGGAAPAQERGGLDVSECGGGDRGRQGYKRKRGRGNGKISKSEEPASKVPCRTGQENSFGSVDSEIVDCHGKNSPKVITMISEKCLHGQNSTEEKPIERLKVEPRKRLRLPSWQRRKRRKKLALQDCCTQEPSRKNLNDVGDFHKNFQHGLVNNKGQSLVVPTSVENKDNQNGADLYSEQLLCPCCSVFQSLSRVPKDAEISRKFMFYNVKYSSSLFLKKHILYSLKPGFAGVSDLLLHISGFPNTSSRNVPASCFHKRGLCSQGSICLAKKCQHIRLLEKHCPSQPLFQLDRDGDVGSSLEPSKMESELSKSKQDVFQGTDQMPKRLTCIKTRGHKRTTEVIQRQFGLSRPYCLKDEVVSYIWAVCRNIVPPDLLGLPLSRRILRRNISKFIKLRRFEKFSLKQCLHKLEVSKFPLLSNIEASKCSNAFVFKPTTDQISVDNFYVTESELGKQNLCYYRKSTWQKLSDRVITSLKDQTYRSLNNASVAEILSKRSFGFSKSVNTVLRDLQVIFKDLKVKEPERWGSTVFSYNDIHRKFCSFLRHLKEGQPTMPMVYIVVSDVKKAFDTVKQDKLLSVIDEIQMADKYSLQKSCEIFCRKKSLWISENRKLMIEGNNSGLTEDIPPVHQRTCQTVVMNKEQGMTVRREELKYNLKEHLKNNVLKLECQDMPIQVDNGSAALVATSVVSFSSPKYLLLRFVDDFLFVSTSKKQASSFFSRLRRGFHAYNCYMNQEKFCMNFDYGGTHKVDSKRLLVGSDGVSFMQWSGLLINSCTLEVQADYSRYLNDHMSSTLTVSWQHRPGRQLKAKLRAYMRPKCNPIFYDTSINSPATIRLNVYQAFVVCAMKFHCYVRELSFWCKLQPGSCLSSIEGSIRYMYRLMKRRMYKVNYEPDCNQVLQVAKQEVIWLGLTAYIRVLSKKKSQTCVFAAPLKSQVGGNFKCSDIFRTEICC</sequence>
<dbReference type="InterPro" id="IPR021891">
    <property type="entry name" value="Telomerase_RBD"/>
</dbReference>
<keyword evidence="11 13" id="KW-0539">Nucleus</keyword>
<dbReference type="Pfam" id="PF12009">
    <property type="entry name" value="Telomerase_RBD"/>
    <property type="match status" value="1"/>
</dbReference>
<keyword evidence="10 13" id="KW-0695">RNA-directed DNA polymerase</keyword>
<dbReference type="GO" id="GO:0007004">
    <property type="term" value="P:telomere maintenance via telomerase"/>
    <property type="evidence" value="ECO:0007669"/>
    <property type="project" value="TreeGrafter"/>
</dbReference>
<evidence type="ECO:0000256" key="8">
    <source>
        <dbReference type="ARBA" id="ARBA00022842"/>
    </source>
</evidence>
<keyword evidence="18" id="KW-1185">Reference proteome</keyword>
<evidence type="ECO:0000256" key="2">
    <source>
        <dbReference type="ARBA" id="ARBA00012493"/>
    </source>
</evidence>
<keyword evidence="7 13" id="KW-0479">Metal-binding</keyword>
<proteinExistence type="inferred from homology"/>
<dbReference type="FunFam" id="3.30.70.2630:FF:000002">
    <property type="entry name" value="Telomerase reverse transcriptase"/>
    <property type="match status" value="1"/>
</dbReference>
<evidence type="ECO:0000256" key="7">
    <source>
        <dbReference type="ARBA" id="ARBA00022723"/>
    </source>
</evidence>
<evidence type="ECO:0000256" key="9">
    <source>
        <dbReference type="ARBA" id="ARBA00022895"/>
    </source>
</evidence>
<dbReference type="InterPro" id="IPR049139">
    <property type="entry name" value="TERT_C"/>
</dbReference>
<dbReference type="SMART" id="SM00975">
    <property type="entry name" value="Telomerase_RBD"/>
    <property type="match status" value="1"/>
</dbReference>
<dbReference type="GO" id="GO:0003720">
    <property type="term" value="F:telomerase activity"/>
    <property type="evidence" value="ECO:0007669"/>
    <property type="project" value="InterPro"/>
</dbReference>
<dbReference type="PROSITE" id="PS50878">
    <property type="entry name" value="RT_POL"/>
    <property type="match status" value="1"/>
</dbReference>
<evidence type="ECO:0000256" key="12">
    <source>
        <dbReference type="ARBA" id="ARBA00048173"/>
    </source>
</evidence>
<evidence type="ECO:0000256" key="10">
    <source>
        <dbReference type="ARBA" id="ARBA00022918"/>
    </source>
</evidence>
<comment type="similarity">
    <text evidence="1 13">Belongs to the reverse transcriptase family. Telomerase subfamily.</text>
</comment>
<comment type="subcellular location">
    <subcellularLocation>
        <location evidence="13">Nucleus</location>
    </subcellularLocation>
    <subcellularLocation>
        <location evidence="13">Chromosome</location>
        <location evidence="13">Telomere</location>
    </subcellularLocation>
</comment>
<feature type="compositionally biased region" description="Polar residues" evidence="14">
    <location>
        <begin position="308"/>
        <end position="323"/>
    </location>
</feature>
<dbReference type="Gene3D" id="1.10.132.70">
    <property type="match status" value="1"/>
</dbReference>
<dbReference type="PANTHER" id="PTHR12066:SF0">
    <property type="entry name" value="TELOMERASE REVERSE TRANSCRIPTASE"/>
    <property type="match status" value="1"/>
</dbReference>
<dbReference type="Gramene" id="AUR62014136-RA">
    <property type="protein sequence ID" value="AUR62014136-RA:cds"/>
    <property type="gene ID" value="AUR62014136"/>
</dbReference>
<feature type="compositionally biased region" description="Basic and acidic residues" evidence="14">
    <location>
        <begin position="715"/>
        <end position="726"/>
    </location>
</feature>
<dbReference type="EC" id="2.7.7.49" evidence="2 13"/>
<dbReference type="PANTHER" id="PTHR12066">
    <property type="entry name" value="TELOMERASE REVERSE TRANSCRIPTASE"/>
    <property type="match status" value="1"/>
</dbReference>
<evidence type="ECO:0000256" key="1">
    <source>
        <dbReference type="ARBA" id="ARBA00008001"/>
    </source>
</evidence>
<dbReference type="InterPro" id="IPR003545">
    <property type="entry name" value="Telomerase_RT"/>
</dbReference>
<protein>
    <recommendedName>
        <fullName evidence="3 13">Telomerase reverse transcriptase</fullName>
        <ecNumber evidence="2 13">2.7.7.49</ecNumber>
    </recommendedName>
    <alternativeName>
        <fullName evidence="13">Telomerase catalytic subunit</fullName>
    </alternativeName>
</protein>
<dbReference type="Gene3D" id="3.30.70.2630">
    <property type="match status" value="1"/>
</dbReference>
<dbReference type="GO" id="GO:0042162">
    <property type="term" value="F:telomeric DNA binding"/>
    <property type="evidence" value="ECO:0007669"/>
    <property type="project" value="TreeGrafter"/>
</dbReference>
<feature type="compositionally biased region" description="Basic residues" evidence="14">
    <location>
        <begin position="437"/>
        <end position="446"/>
    </location>
</feature>
<keyword evidence="15" id="KW-0812">Transmembrane</keyword>
<dbReference type="GO" id="GO:0046872">
    <property type="term" value="F:metal ion binding"/>
    <property type="evidence" value="ECO:0007669"/>
    <property type="project" value="UniProtKB-KW"/>
</dbReference>
<evidence type="ECO:0000256" key="6">
    <source>
        <dbReference type="ARBA" id="ARBA00022695"/>
    </source>
</evidence>
<name>A0A803LJI9_CHEQI</name>
<dbReference type="GO" id="GO:0000781">
    <property type="term" value="C:chromosome, telomeric region"/>
    <property type="evidence" value="ECO:0007669"/>
    <property type="project" value="UniProtKB-SubCell"/>
</dbReference>
<dbReference type="InterPro" id="IPR000477">
    <property type="entry name" value="RT_dom"/>
</dbReference>
<reference evidence="17" key="2">
    <citation type="submission" date="2021-03" db="UniProtKB">
        <authorList>
            <consortium name="EnsemblPlants"/>
        </authorList>
    </citation>
    <scope>IDENTIFICATION</scope>
</reference>
<keyword evidence="5 13" id="KW-0808">Transferase</keyword>
<comment type="function">
    <text evidence="13">Telomerase is a ribonucleoprotein enzyme essential for the replication of chromosome termini in most eukaryotes. It elongates telomeres. It is a reverse transcriptase that adds simple sequence repeats to chromosome ends by copying a template sequence within the RNA component of the enzyme.</text>
</comment>
<keyword evidence="9 13" id="KW-0779">Telomere</keyword>
<evidence type="ECO:0000256" key="15">
    <source>
        <dbReference type="SAM" id="Phobius"/>
    </source>
</evidence>
<dbReference type="GO" id="GO:0000333">
    <property type="term" value="C:telomerase catalytic core complex"/>
    <property type="evidence" value="ECO:0007669"/>
    <property type="project" value="TreeGrafter"/>
</dbReference>
<keyword evidence="4 13" id="KW-0158">Chromosome</keyword>
<evidence type="ECO:0000256" key="11">
    <source>
        <dbReference type="ARBA" id="ARBA00023242"/>
    </source>
</evidence>
<feature type="region of interest" description="Disordered" evidence="14">
    <location>
        <begin position="708"/>
        <end position="727"/>
    </location>
</feature>
<keyword evidence="8 13" id="KW-0460">Magnesium</keyword>
<feature type="region of interest" description="Disordered" evidence="14">
    <location>
        <begin position="411"/>
        <end position="465"/>
    </location>
</feature>
<keyword evidence="6 13" id="KW-0548">Nucleotidyltransferase</keyword>
<dbReference type="EnsemblPlants" id="AUR62014136-RA">
    <property type="protein sequence ID" value="AUR62014136-RA:cds"/>
    <property type="gene ID" value="AUR62014136"/>
</dbReference>
<keyword evidence="15" id="KW-1133">Transmembrane helix</keyword>
<evidence type="ECO:0000256" key="3">
    <source>
        <dbReference type="ARBA" id="ARBA00016182"/>
    </source>
</evidence>
<evidence type="ECO:0000256" key="5">
    <source>
        <dbReference type="ARBA" id="ARBA00022679"/>
    </source>
</evidence>
<evidence type="ECO:0000256" key="13">
    <source>
        <dbReference type="RuleBase" id="RU365061"/>
    </source>
</evidence>
<feature type="transmembrane region" description="Helical" evidence="15">
    <location>
        <begin position="328"/>
        <end position="354"/>
    </location>
</feature>
<reference evidence="17" key="1">
    <citation type="journal article" date="2017" name="Nature">
        <title>The genome of Chenopodium quinoa.</title>
        <authorList>
            <person name="Jarvis D.E."/>
            <person name="Ho Y.S."/>
            <person name="Lightfoot D.J."/>
            <person name="Schmoeckel S.M."/>
            <person name="Li B."/>
            <person name="Borm T.J.A."/>
            <person name="Ohyanagi H."/>
            <person name="Mineta K."/>
            <person name="Michell C.T."/>
            <person name="Saber N."/>
            <person name="Kharbatia N.M."/>
            <person name="Rupper R.R."/>
            <person name="Sharp A.R."/>
            <person name="Dally N."/>
            <person name="Boughton B.A."/>
            <person name="Woo Y.H."/>
            <person name="Gao G."/>
            <person name="Schijlen E.G.W.M."/>
            <person name="Guo X."/>
            <person name="Momin A.A."/>
            <person name="Negrao S."/>
            <person name="Al-Babili S."/>
            <person name="Gehring C."/>
            <person name="Roessner U."/>
            <person name="Jung C."/>
            <person name="Murphy K."/>
            <person name="Arold S.T."/>
            <person name="Gojobori T."/>
            <person name="van der Linden C.G."/>
            <person name="van Loo E.N."/>
            <person name="Jellen E.N."/>
            <person name="Maughan P.J."/>
            <person name="Tester M."/>
        </authorList>
    </citation>
    <scope>NUCLEOTIDE SEQUENCE [LARGE SCALE GENOMIC DNA]</scope>
    <source>
        <strain evidence="17">cv. PI 614886</strain>
    </source>
</reference>
<evidence type="ECO:0000256" key="4">
    <source>
        <dbReference type="ARBA" id="ARBA00022454"/>
    </source>
</evidence>
<organism evidence="17 18">
    <name type="scientific">Chenopodium quinoa</name>
    <name type="common">Quinoa</name>
    <dbReference type="NCBI Taxonomy" id="63459"/>
    <lineage>
        <taxon>Eukaryota</taxon>
        <taxon>Viridiplantae</taxon>
        <taxon>Streptophyta</taxon>
        <taxon>Embryophyta</taxon>
        <taxon>Tracheophyta</taxon>
        <taxon>Spermatophyta</taxon>
        <taxon>Magnoliopsida</taxon>
        <taxon>eudicotyledons</taxon>
        <taxon>Gunneridae</taxon>
        <taxon>Pentapetalae</taxon>
        <taxon>Caryophyllales</taxon>
        <taxon>Chenopodiaceae</taxon>
        <taxon>Chenopodioideae</taxon>
        <taxon>Atripliceae</taxon>
        <taxon>Chenopodium</taxon>
    </lineage>
</organism>
<feature type="compositionally biased region" description="Pro residues" evidence="14">
    <location>
        <begin position="295"/>
        <end position="307"/>
    </location>
</feature>
<dbReference type="GO" id="GO:0070034">
    <property type="term" value="F:telomerase RNA binding"/>
    <property type="evidence" value="ECO:0007669"/>
    <property type="project" value="TreeGrafter"/>
</dbReference>
<feature type="region of interest" description="Disordered" evidence="14">
    <location>
        <begin position="264"/>
        <end position="323"/>
    </location>
</feature>
<dbReference type="CDD" id="cd01648">
    <property type="entry name" value="TERT"/>
    <property type="match status" value="1"/>
</dbReference>
<dbReference type="Gene3D" id="1.10.357.90">
    <property type="match status" value="1"/>
</dbReference>
<feature type="domain" description="Reverse transcriptase" evidence="16">
    <location>
        <begin position="864"/>
        <end position="1181"/>
    </location>
</feature>